<dbReference type="PANTHER" id="PTHR31195">
    <property type="entry name" value="GEO02494P1"/>
    <property type="match status" value="1"/>
</dbReference>
<dbReference type="WBParaSite" id="L893_g28926.t1">
    <property type="protein sequence ID" value="L893_g28926.t1"/>
    <property type="gene ID" value="L893_g28926"/>
</dbReference>
<feature type="region of interest" description="Disordered" evidence="1">
    <location>
        <begin position="89"/>
        <end position="142"/>
    </location>
</feature>
<feature type="compositionally biased region" description="Basic and acidic residues" evidence="1">
    <location>
        <begin position="306"/>
        <end position="319"/>
    </location>
</feature>
<feature type="compositionally biased region" description="Basic and acidic residues" evidence="1">
    <location>
        <begin position="639"/>
        <end position="659"/>
    </location>
</feature>
<feature type="region of interest" description="Disordered" evidence="1">
    <location>
        <begin position="543"/>
        <end position="676"/>
    </location>
</feature>
<evidence type="ECO:0000256" key="1">
    <source>
        <dbReference type="SAM" id="MobiDB-lite"/>
    </source>
</evidence>
<protein>
    <submittedName>
        <fullName evidence="4">DUF4604 domain-containing protein</fullName>
    </submittedName>
</protein>
<feature type="domain" description="DUF4604" evidence="2">
    <location>
        <begin position="522"/>
        <end position="671"/>
    </location>
</feature>
<accession>A0A1I7ZR08</accession>
<dbReference type="InterPro" id="IPR027911">
    <property type="entry name" value="DUF4604"/>
</dbReference>
<feature type="compositionally biased region" description="Basic and acidic residues" evidence="1">
    <location>
        <begin position="591"/>
        <end position="617"/>
    </location>
</feature>
<name>A0A1I7ZR08_9BILA</name>
<sequence>MQSRYRILQAFTPQEGPKPRGGEPGGDRRSSNYSLGLEKTRKLNRKALNRGICTQNGRFRNFLLHSNKTAGSSPKTPRLRNPPMRLLPKLRAEEGGGTVDRGAAAKTSRDRGDPKAAKGNGPKDESRQKTPKGSGRYGSRLGTDLLGRRNAIAEFGDQKRVAKRICMEFPRRRRSVTAASITERPLGGEWVADIAKVARRLELYSVVGSIHPGLIETRGSTIPFRRPAYRRPWVEALLGGAPWPPGRCHLRPSTAEYPSAEFSEDTETASILEIYRSPRLRSYFHRRRTDRTGGRRGPSGGTIAGERVRRARWEGREVDNWPEEGASESQKELCAGERGGDKRRASRDEKRLLTRRDSASEQKRLEEGRMGREESKLQGAAAGAKGAYCQHGWLSAIHGRRRSGTVAEFRGIRPKGGDARLQEVERPRDGFRASGTAVCKQRPPLQADMRHETSRRGSPGSAPGRGQEAKEQEGGCSLSEALVPLHPRVLAATFFLASIHISADSGPMDKKQKKLNYKQKSSISWVDNGDPPFLQKMKAQLGYQEGPKLEDKMASTSSAHFTEDDREEDDILQLKEEDRPQIVVLNPESDLTEKDFDKEAKKRSEEEDKKLIEEGKITFKKPAPKRAAKEDDEEEKEEEEKTEKKKSKLEKAQKEEKLKVNTNLLSFGDEEEEDDE</sequence>
<feature type="compositionally biased region" description="Basic and acidic residues" evidence="1">
    <location>
        <begin position="17"/>
        <end position="30"/>
    </location>
</feature>
<organism evidence="3 4">
    <name type="scientific">Steinernema glaseri</name>
    <dbReference type="NCBI Taxonomy" id="37863"/>
    <lineage>
        <taxon>Eukaryota</taxon>
        <taxon>Metazoa</taxon>
        <taxon>Ecdysozoa</taxon>
        <taxon>Nematoda</taxon>
        <taxon>Chromadorea</taxon>
        <taxon>Rhabditida</taxon>
        <taxon>Tylenchina</taxon>
        <taxon>Panagrolaimomorpha</taxon>
        <taxon>Strongyloidoidea</taxon>
        <taxon>Steinernematidae</taxon>
        <taxon>Steinernema</taxon>
    </lineage>
</organism>
<feature type="compositionally biased region" description="Basic and acidic residues" evidence="1">
    <location>
        <begin position="329"/>
        <end position="376"/>
    </location>
</feature>
<feature type="compositionally biased region" description="Polar residues" evidence="1">
    <location>
        <begin position="64"/>
        <end position="75"/>
    </location>
</feature>
<dbReference type="AlphaFoldDB" id="A0A1I7ZR08"/>
<feature type="compositionally biased region" description="Basic and acidic residues" evidence="1">
    <location>
        <begin position="418"/>
        <end position="431"/>
    </location>
</feature>
<reference evidence="4" key="1">
    <citation type="submission" date="2016-11" db="UniProtKB">
        <authorList>
            <consortium name="WormBaseParasite"/>
        </authorList>
    </citation>
    <scope>IDENTIFICATION</scope>
</reference>
<dbReference type="Pfam" id="PF15377">
    <property type="entry name" value="DUF4604"/>
    <property type="match status" value="1"/>
</dbReference>
<dbReference type="PANTHER" id="PTHR31195:SF2">
    <property type="entry name" value="GEO02494P1"/>
    <property type="match status" value="1"/>
</dbReference>
<feature type="compositionally biased region" description="Low complexity" evidence="1">
    <location>
        <begin position="456"/>
        <end position="466"/>
    </location>
</feature>
<evidence type="ECO:0000313" key="4">
    <source>
        <dbReference type="WBParaSite" id="L893_g28926.t1"/>
    </source>
</evidence>
<feature type="compositionally biased region" description="Basic and acidic residues" evidence="1">
    <location>
        <begin position="107"/>
        <end position="128"/>
    </location>
</feature>
<feature type="region of interest" description="Disordered" evidence="1">
    <location>
        <begin position="418"/>
        <end position="475"/>
    </location>
</feature>
<feature type="region of interest" description="Disordered" evidence="1">
    <location>
        <begin position="64"/>
        <end position="83"/>
    </location>
</feature>
<proteinExistence type="predicted"/>
<feature type="region of interest" description="Disordered" evidence="1">
    <location>
        <begin position="1"/>
        <end position="35"/>
    </location>
</feature>
<evidence type="ECO:0000313" key="3">
    <source>
        <dbReference type="Proteomes" id="UP000095287"/>
    </source>
</evidence>
<dbReference type="Proteomes" id="UP000095287">
    <property type="component" value="Unplaced"/>
</dbReference>
<feature type="region of interest" description="Disordered" evidence="1">
    <location>
        <begin position="285"/>
        <end position="378"/>
    </location>
</feature>
<evidence type="ECO:0000259" key="2">
    <source>
        <dbReference type="Pfam" id="PF15377"/>
    </source>
</evidence>
<keyword evidence="3" id="KW-1185">Reference proteome</keyword>
<dbReference type="InterPro" id="IPR040219">
    <property type="entry name" value="KIAA1143-like"/>
</dbReference>